<dbReference type="EMBL" id="JYDO01000063">
    <property type="protein sequence ID" value="KRZ73495.1"/>
    <property type="molecule type" value="Genomic_DNA"/>
</dbReference>
<name>A0A0V1MNW9_9BILA</name>
<accession>A0A0V1MNW9</accession>
<evidence type="ECO:0000313" key="3">
    <source>
        <dbReference type="Proteomes" id="UP000054843"/>
    </source>
</evidence>
<gene>
    <name evidence="2" type="ORF">T10_4480</name>
</gene>
<keyword evidence="3" id="KW-1185">Reference proteome</keyword>
<feature type="region of interest" description="Disordered" evidence="1">
    <location>
        <begin position="193"/>
        <end position="230"/>
    </location>
</feature>
<evidence type="ECO:0000256" key="1">
    <source>
        <dbReference type="SAM" id="MobiDB-lite"/>
    </source>
</evidence>
<feature type="compositionally biased region" description="Low complexity" evidence="1">
    <location>
        <begin position="197"/>
        <end position="226"/>
    </location>
</feature>
<dbReference type="OrthoDB" id="5918912at2759"/>
<dbReference type="STRING" id="268474.A0A0V1MNW9"/>
<dbReference type="Proteomes" id="UP000054843">
    <property type="component" value="Unassembled WGS sequence"/>
</dbReference>
<organism evidence="2 3">
    <name type="scientific">Trichinella papuae</name>
    <dbReference type="NCBI Taxonomy" id="268474"/>
    <lineage>
        <taxon>Eukaryota</taxon>
        <taxon>Metazoa</taxon>
        <taxon>Ecdysozoa</taxon>
        <taxon>Nematoda</taxon>
        <taxon>Enoplea</taxon>
        <taxon>Dorylaimia</taxon>
        <taxon>Trichinellida</taxon>
        <taxon>Trichinellidae</taxon>
        <taxon>Trichinella</taxon>
    </lineage>
</organism>
<proteinExistence type="predicted"/>
<protein>
    <submittedName>
        <fullName evidence="2">Uncharacterized protein</fullName>
    </submittedName>
</protein>
<sequence>MTTIRPIRSLGDHSGFCCAGVDDVVDTDWGRFSSSPQNRQAAVGAHFNGKLSYRTDSNDESDQTTFIQKIPTNTDNHAASSTSSGCCSPEQFLRTWTLMMMMMSEEKNPECGEPFHCPDECVITWYGKCPSNCYCKPIKRCETVKCPHPAPKCIIVTGQDGCQRCACENDMETVNKAVERERMNTKATKTTTLVDETSVPSETTTPTITTTTTTSTTTAMPTPTSTDAEISETPKFVTRPLTTGHVTTPTTVTETWTTKPFLLQSTTVDLPIRNNLEFYAKNICTQENKREIDENFKRLYLEVGKRLKLSDIYPSVFSFDKVYLEKVCEELKEANRRTRISVRRNCFRKYYVFDELISLLSYPCSWTTREEFFKHFSCIQTVARGSDFGDCLPKELPTIVRRDIGLICPTFNNALPCLRRVLTGQCSNDGWDTFKQYLVIRVLKMDPLCHLQLT</sequence>
<reference evidence="2 3" key="1">
    <citation type="submission" date="2015-01" db="EMBL/GenBank/DDBJ databases">
        <title>Evolution of Trichinella species and genotypes.</title>
        <authorList>
            <person name="Korhonen P.K."/>
            <person name="Edoardo P."/>
            <person name="Giuseppe L.R."/>
            <person name="Gasser R.B."/>
        </authorList>
    </citation>
    <scope>NUCLEOTIDE SEQUENCE [LARGE SCALE GENOMIC DNA]</scope>
    <source>
        <strain evidence="2">ISS1980</strain>
    </source>
</reference>
<comment type="caution">
    <text evidence="2">The sequence shown here is derived from an EMBL/GenBank/DDBJ whole genome shotgun (WGS) entry which is preliminary data.</text>
</comment>
<evidence type="ECO:0000313" key="2">
    <source>
        <dbReference type="EMBL" id="KRZ73495.1"/>
    </source>
</evidence>
<dbReference type="AlphaFoldDB" id="A0A0V1MNW9"/>